<feature type="binding site" evidence="9">
    <location>
        <position position="86"/>
    </location>
    <ligand>
        <name>substrate</name>
    </ligand>
</feature>
<dbReference type="HOGENOM" id="CLU_100149_0_0_3"/>
<feature type="binding site" evidence="9">
    <location>
        <position position="40"/>
    </location>
    <ligand>
        <name>substrate</name>
    </ligand>
</feature>
<feature type="binding site" evidence="9">
    <location>
        <begin position="87"/>
        <end position="89"/>
    </location>
    <ligand>
        <name>ATP</name>
        <dbReference type="ChEBI" id="CHEBI:30616"/>
    </ligand>
</feature>
<reference evidence="11 12" key="1">
    <citation type="journal article" date="2013" name="PLoS ONE">
        <title>Cultivation and Complete Genome Sequencing of Gloeobacter kilaueensis sp. nov., from a Lava Cave in Kilauea Caldera, Hawai'i.</title>
        <authorList>
            <person name="Saw J.H."/>
            <person name="Schatz M."/>
            <person name="Brown M.V."/>
            <person name="Kunkel D.D."/>
            <person name="Foster J.S."/>
            <person name="Shick H."/>
            <person name="Christensen S."/>
            <person name="Hou S."/>
            <person name="Wan X."/>
            <person name="Donachie S.P."/>
        </authorList>
    </citation>
    <scope>NUCLEOTIDE SEQUENCE [LARGE SCALE GENOMIC DNA]</scope>
    <source>
        <strain evidence="12">JS</strain>
    </source>
</reference>
<evidence type="ECO:0000256" key="6">
    <source>
        <dbReference type="ARBA" id="ARBA00022842"/>
    </source>
</evidence>
<dbReference type="NCBIfam" id="TIGR00125">
    <property type="entry name" value="cyt_tran_rel"/>
    <property type="match status" value="1"/>
</dbReference>
<protein>
    <recommendedName>
        <fullName evidence="9">Phosphopantetheine adenylyltransferase</fullName>
        <ecNumber evidence="9">2.7.7.3</ecNumber>
    </recommendedName>
    <alternativeName>
        <fullName evidence="9">Dephospho-CoA pyrophosphorylase</fullName>
    </alternativeName>
    <alternativeName>
        <fullName evidence="9">Pantetheine-phosphate adenylyltransferase</fullName>
        <shortName evidence="9">PPAT</shortName>
    </alternativeName>
</protein>
<feature type="domain" description="Cytidyltransferase-like" evidence="10">
    <location>
        <begin position="4"/>
        <end position="131"/>
    </location>
</feature>
<evidence type="ECO:0000256" key="9">
    <source>
        <dbReference type="HAMAP-Rule" id="MF_00151"/>
    </source>
</evidence>
<dbReference type="EC" id="2.7.7.3" evidence="9"/>
<evidence type="ECO:0000313" key="11">
    <source>
        <dbReference type="EMBL" id="AGY60267.1"/>
    </source>
</evidence>
<dbReference type="GO" id="GO:0005737">
    <property type="term" value="C:cytoplasm"/>
    <property type="evidence" value="ECO:0007669"/>
    <property type="project" value="UniProtKB-SubCell"/>
</dbReference>
<evidence type="ECO:0000313" key="12">
    <source>
        <dbReference type="Proteomes" id="UP000017396"/>
    </source>
</evidence>
<feature type="binding site" evidence="9">
    <location>
        <begin position="8"/>
        <end position="9"/>
    </location>
    <ligand>
        <name>ATP</name>
        <dbReference type="ChEBI" id="CHEBI:30616"/>
    </ligand>
</feature>
<feature type="binding site" evidence="9">
    <location>
        <position position="16"/>
    </location>
    <ligand>
        <name>ATP</name>
        <dbReference type="ChEBI" id="CHEBI:30616"/>
    </ligand>
</feature>
<comment type="catalytic activity">
    <reaction evidence="8 9">
        <text>(R)-4'-phosphopantetheine + ATP + H(+) = 3'-dephospho-CoA + diphosphate</text>
        <dbReference type="Rhea" id="RHEA:19801"/>
        <dbReference type="ChEBI" id="CHEBI:15378"/>
        <dbReference type="ChEBI" id="CHEBI:30616"/>
        <dbReference type="ChEBI" id="CHEBI:33019"/>
        <dbReference type="ChEBI" id="CHEBI:57328"/>
        <dbReference type="ChEBI" id="CHEBI:61723"/>
        <dbReference type="EC" id="2.7.7.3"/>
    </reaction>
</comment>
<evidence type="ECO:0000256" key="5">
    <source>
        <dbReference type="ARBA" id="ARBA00022840"/>
    </source>
</evidence>
<dbReference type="eggNOG" id="COG0669">
    <property type="taxonomic scope" value="Bacteria"/>
</dbReference>
<comment type="subunit">
    <text evidence="9">Homohexamer.</text>
</comment>
<evidence type="ECO:0000256" key="4">
    <source>
        <dbReference type="ARBA" id="ARBA00022741"/>
    </source>
</evidence>
<keyword evidence="7 9" id="KW-0173">Coenzyme A biosynthesis</keyword>
<dbReference type="Proteomes" id="UP000017396">
    <property type="component" value="Chromosome"/>
</dbReference>
<dbReference type="OrthoDB" id="9806661at2"/>
<dbReference type="NCBIfam" id="TIGR01510">
    <property type="entry name" value="coaD_prev_kdtB"/>
    <property type="match status" value="1"/>
</dbReference>
<dbReference type="PATRIC" id="fig|1183438.3.peg.3958"/>
<dbReference type="HAMAP" id="MF_00151">
    <property type="entry name" value="PPAT_bact"/>
    <property type="match status" value="1"/>
</dbReference>
<feature type="binding site" evidence="9">
    <location>
        <begin position="122"/>
        <end position="128"/>
    </location>
    <ligand>
        <name>ATP</name>
        <dbReference type="ChEBI" id="CHEBI:30616"/>
    </ligand>
</feature>
<feature type="binding site" evidence="9">
    <location>
        <position position="97"/>
    </location>
    <ligand>
        <name>ATP</name>
        <dbReference type="ChEBI" id="CHEBI:30616"/>
    </ligand>
</feature>
<evidence type="ECO:0000256" key="7">
    <source>
        <dbReference type="ARBA" id="ARBA00022993"/>
    </source>
</evidence>
<keyword evidence="3 9" id="KW-0548">Nucleotidyltransferase</keyword>
<dbReference type="KEGG" id="glj:GKIL_4021"/>
<dbReference type="InterPro" id="IPR004821">
    <property type="entry name" value="Cyt_trans-like"/>
</dbReference>
<sequence>MIALYPGSFDPLTYGHLDLIERAARLFERVIVAVLRNPAKTPLFTVEERLSQIQKAVCHIDNVDVESFDGLTVAFARVRGARVLLRGLRAVSDFEAELQMAQTNRTLASQVETLFLSTSTEYSFLSSSVVKGVAQFGGAVGHMVPGHIEQELRQRFVWEERT</sequence>
<dbReference type="AlphaFoldDB" id="U5QMN8"/>
<organism evidence="11 12">
    <name type="scientific">Gloeobacter kilaueensis (strain ATCC BAA-2537 / CCAP 1431/1 / ULC 316 / JS1)</name>
    <dbReference type="NCBI Taxonomy" id="1183438"/>
    <lineage>
        <taxon>Bacteria</taxon>
        <taxon>Bacillati</taxon>
        <taxon>Cyanobacteriota</taxon>
        <taxon>Cyanophyceae</taxon>
        <taxon>Gloeobacterales</taxon>
        <taxon>Gloeobacteraceae</taxon>
        <taxon>Gloeobacter</taxon>
    </lineage>
</organism>
<comment type="subcellular location">
    <subcellularLocation>
        <location evidence="9">Cytoplasm</location>
    </subcellularLocation>
</comment>
<dbReference type="Pfam" id="PF01467">
    <property type="entry name" value="CTP_transf_like"/>
    <property type="match status" value="1"/>
</dbReference>
<dbReference type="GO" id="GO:0015937">
    <property type="term" value="P:coenzyme A biosynthetic process"/>
    <property type="evidence" value="ECO:0007669"/>
    <property type="project" value="UniProtKB-UniRule"/>
</dbReference>
<evidence type="ECO:0000256" key="1">
    <source>
        <dbReference type="ARBA" id="ARBA00022490"/>
    </source>
</evidence>
<keyword evidence="6 9" id="KW-0460">Magnesium</keyword>
<dbReference type="PANTHER" id="PTHR21342:SF1">
    <property type="entry name" value="PHOSPHOPANTETHEINE ADENYLYLTRANSFERASE"/>
    <property type="match status" value="1"/>
</dbReference>
<keyword evidence="2 9" id="KW-0808">Transferase</keyword>
<dbReference type="EMBL" id="CP003587">
    <property type="protein sequence ID" value="AGY60267.1"/>
    <property type="molecule type" value="Genomic_DNA"/>
</dbReference>
<feature type="binding site" evidence="9">
    <location>
        <position position="8"/>
    </location>
    <ligand>
        <name>substrate</name>
    </ligand>
</feature>
<feature type="site" description="Transition state stabilizer" evidence="9">
    <location>
        <position position="16"/>
    </location>
</feature>
<dbReference type="UniPathway" id="UPA00241">
    <property type="reaction ID" value="UER00355"/>
</dbReference>
<comment type="function">
    <text evidence="9">Reversibly transfers an adenylyl group from ATP to 4'-phosphopantetheine, yielding dephospho-CoA (dPCoA) and pyrophosphate.</text>
</comment>
<feature type="binding site" evidence="9">
    <location>
        <position position="72"/>
    </location>
    <ligand>
        <name>substrate</name>
    </ligand>
</feature>
<evidence type="ECO:0000259" key="10">
    <source>
        <dbReference type="Pfam" id="PF01467"/>
    </source>
</evidence>
<dbReference type="CDD" id="cd02163">
    <property type="entry name" value="PPAT"/>
    <property type="match status" value="1"/>
</dbReference>
<dbReference type="Gene3D" id="3.40.50.620">
    <property type="entry name" value="HUPs"/>
    <property type="match status" value="1"/>
</dbReference>
<dbReference type="RefSeq" id="WP_023175607.1">
    <property type="nucleotide sequence ID" value="NC_022600.1"/>
</dbReference>
<keyword evidence="1 9" id="KW-0963">Cytoplasm</keyword>
<dbReference type="STRING" id="1183438.GKIL_4021"/>
<dbReference type="PANTHER" id="PTHR21342">
    <property type="entry name" value="PHOSPHOPANTETHEINE ADENYLYLTRANSFERASE"/>
    <property type="match status" value="1"/>
</dbReference>
<keyword evidence="5 9" id="KW-0067">ATP-binding</keyword>
<comment type="cofactor">
    <cofactor evidence="9">
        <name>Mg(2+)</name>
        <dbReference type="ChEBI" id="CHEBI:18420"/>
    </cofactor>
</comment>
<dbReference type="PRINTS" id="PR01020">
    <property type="entry name" value="LPSBIOSNTHSS"/>
</dbReference>
<dbReference type="InterPro" id="IPR001980">
    <property type="entry name" value="PPAT"/>
</dbReference>
<proteinExistence type="inferred from homology"/>
<keyword evidence="4 9" id="KW-0547">Nucleotide-binding</keyword>
<gene>
    <name evidence="9 11" type="primary">coaD</name>
    <name evidence="11" type="ORF">GKIL_4021</name>
</gene>
<evidence type="ECO:0000256" key="3">
    <source>
        <dbReference type="ARBA" id="ARBA00022695"/>
    </source>
</evidence>
<name>U5QMN8_GLOK1</name>
<dbReference type="GO" id="GO:0005524">
    <property type="term" value="F:ATP binding"/>
    <property type="evidence" value="ECO:0007669"/>
    <property type="project" value="UniProtKB-KW"/>
</dbReference>
<comment type="similarity">
    <text evidence="9">Belongs to the bacterial CoaD family.</text>
</comment>
<evidence type="ECO:0000256" key="8">
    <source>
        <dbReference type="ARBA" id="ARBA00029346"/>
    </source>
</evidence>
<dbReference type="SUPFAM" id="SSF52374">
    <property type="entry name" value="Nucleotidylyl transferase"/>
    <property type="match status" value="1"/>
</dbReference>
<dbReference type="InterPro" id="IPR014729">
    <property type="entry name" value="Rossmann-like_a/b/a_fold"/>
</dbReference>
<dbReference type="GO" id="GO:0004595">
    <property type="term" value="F:pantetheine-phosphate adenylyltransferase activity"/>
    <property type="evidence" value="ECO:0007669"/>
    <property type="project" value="UniProtKB-UniRule"/>
</dbReference>
<accession>U5QMN8</accession>
<keyword evidence="12" id="KW-1185">Reference proteome</keyword>
<comment type="pathway">
    <text evidence="9">Cofactor biosynthesis; coenzyme A biosynthesis; CoA from (R)-pantothenate: step 4/5.</text>
</comment>
<evidence type="ECO:0000256" key="2">
    <source>
        <dbReference type="ARBA" id="ARBA00022679"/>
    </source>
</evidence>